<name>A0A1M5MSW2_9FLAO</name>
<dbReference type="Gene3D" id="3.40.1110.10">
    <property type="entry name" value="Calcium-transporting ATPase, cytoplasmic domain N"/>
    <property type="match status" value="1"/>
</dbReference>
<dbReference type="InterPro" id="IPR023298">
    <property type="entry name" value="ATPase_P-typ_TM_dom_sf"/>
</dbReference>
<evidence type="ECO:0000313" key="14">
    <source>
        <dbReference type="Proteomes" id="UP000184020"/>
    </source>
</evidence>
<keyword evidence="14" id="KW-1185">Reference proteome</keyword>
<proteinExistence type="inferred from homology"/>
<dbReference type="SFLD" id="SFLDS00003">
    <property type="entry name" value="Haloacid_Dehalogenase"/>
    <property type="match status" value="1"/>
</dbReference>
<dbReference type="NCBIfam" id="TIGR01494">
    <property type="entry name" value="ATPase_P-type"/>
    <property type="match status" value="4"/>
</dbReference>
<protein>
    <submittedName>
        <fullName evidence="13">Ca2+-transporting ATPase</fullName>
    </submittedName>
</protein>
<evidence type="ECO:0000256" key="6">
    <source>
        <dbReference type="ARBA" id="ARBA00022741"/>
    </source>
</evidence>
<feature type="transmembrane region" description="Helical" evidence="11">
    <location>
        <begin position="268"/>
        <end position="294"/>
    </location>
</feature>
<dbReference type="GO" id="GO:0005524">
    <property type="term" value="F:ATP binding"/>
    <property type="evidence" value="ECO:0007669"/>
    <property type="project" value="UniProtKB-KW"/>
</dbReference>
<dbReference type="GO" id="GO:0046872">
    <property type="term" value="F:metal ion binding"/>
    <property type="evidence" value="ECO:0007669"/>
    <property type="project" value="UniProtKB-KW"/>
</dbReference>
<dbReference type="Gene3D" id="1.20.1110.10">
    <property type="entry name" value="Calcium-transporting ATPase, transmembrane domain"/>
    <property type="match status" value="1"/>
</dbReference>
<feature type="transmembrane region" description="Helical" evidence="11">
    <location>
        <begin position="723"/>
        <end position="746"/>
    </location>
</feature>
<accession>A0A1M5MSW2</accession>
<dbReference type="InterPro" id="IPR044492">
    <property type="entry name" value="P_typ_ATPase_HD_dom"/>
</dbReference>
<keyword evidence="5" id="KW-0479">Metal-binding</keyword>
<gene>
    <name evidence="13" type="ORF">SAMN05444372_11023</name>
</gene>
<dbReference type="InterPro" id="IPR059000">
    <property type="entry name" value="ATPase_P-type_domA"/>
</dbReference>
<evidence type="ECO:0000256" key="4">
    <source>
        <dbReference type="ARBA" id="ARBA00022692"/>
    </source>
</evidence>
<keyword evidence="7" id="KW-0067">ATP-binding</keyword>
<dbReference type="GO" id="GO:0005886">
    <property type="term" value="C:plasma membrane"/>
    <property type="evidence" value="ECO:0007669"/>
    <property type="project" value="UniProtKB-SubCell"/>
</dbReference>
<dbReference type="AlphaFoldDB" id="A0A1M5MSW2"/>
<dbReference type="EMBL" id="FQWF01000010">
    <property type="protein sequence ID" value="SHG80336.1"/>
    <property type="molecule type" value="Genomic_DNA"/>
</dbReference>
<dbReference type="InterPro" id="IPR050510">
    <property type="entry name" value="Cation_transp_ATPase_P-type"/>
</dbReference>
<keyword evidence="8" id="KW-1278">Translocase</keyword>
<evidence type="ECO:0000256" key="1">
    <source>
        <dbReference type="ARBA" id="ARBA00004651"/>
    </source>
</evidence>
<dbReference type="PANTHER" id="PTHR43294">
    <property type="entry name" value="SODIUM/POTASSIUM-TRANSPORTING ATPASE SUBUNIT ALPHA"/>
    <property type="match status" value="1"/>
</dbReference>
<dbReference type="RefSeq" id="WP_073020409.1">
    <property type="nucleotide sequence ID" value="NZ_FQWF01000010.1"/>
</dbReference>
<dbReference type="InterPro" id="IPR004014">
    <property type="entry name" value="ATPase_P-typ_cation-transptr_N"/>
</dbReference>
<feature type="transmembrane region" description="Helical" evidence="11">
    <location>
        <begin position="826"/>
        <end position="845"/>
    </location>
</feature>
<dbReference type="SUPFAM" id="SSF56784">
    <property type="entry name" value="HAD-like"/>
    <property type="match status" value="1"/>
</dbReference>
<dbReference type="SFLD" id="SFLDF00027">
    <property type="entry name" value="p-type_atpase"/>
    <property type="match status" value="1"/>
</dbReference>
<evidence type="ECO:0000256" key="11">
    <source>
        <dbReference type="SAM" id="Phobius"/>
    </source>
</evidence>
<dbReference type="GO" id="GO:0046873">
    <property type="term" value="F:metal ion transmembrane transporter activity"/>
    <property type="evidence" value="ECO:0007669"/>
    <property type="project" value="UniProtKB-ARBA"/>
</dbReference>
<evidence type="ECO:0000256" key="10">
    <source>
        <dbReference type="ARBA" id="ARBA00023136"/>
    </source>
</evidence>
<dbReference type="InterPro" id="IPR006068">
    <property type="entry name" value="ATPase_P-typ_cation-transptr_C"/>
</dbReference>
<dbReference type="GO" id="GO:0019829">
    <property type="term" value="F:ATPase-coupled monoatomic cation transmembrane transporter activity"/>
    <property type="evidence" value="ECO:0007669"/>
    <property type="project" value="UniProtKB-ARBA"/>
</dbReference>
<evidence type="ECO:0000256" key="2">
    <source>
        <dbReference type="ARBA" id="ARBA00005675"/>
    </source>
</evidence>
<feature type="transmembrane region" description="Helical" evidence="11">
    <location>
        <begin position="45"/>
        <end position="73"/>
    </location>
</feature>
<comment type="subcellular location">
    <subcellularLocation>
        <location evidence="1">Cell membrane</location>
        <topology evidence="1">Multi-pass membrane protein</topology>
    </subcellularLocation>
</comment>
<dbReference type="InterPro" id="IPR036412">
    <property type="entry name" value="HAD-like_sf"/>
</dbReference>
<evidence type="ECO:0000256" key="3">
    <source>
        <dbReference type="ARBA" id="ARBA00022475"/>
    </source>
</evidence>
<dbReference type="SMART" id="SM00831">
    <property type="entry name" value="Cation_ATPase_N"/>
    <property type="match status" value="1"/>
</dbReference>
<evidence type="ECO:0000256" key="8">
    <source>
        <dbReference type="ARBA" id="ARBA00022967"/>
    </source>
</evidence>
<dbReference type="Pfam" id="PF13246">
    <property type="entry name" value="Cation_ATPase"/>
    <property type="match status" value="1"/>
</dbReference>
<dbReference type="PANTHER" id="PTHR43294:SF21">
    <property type="entry name" value="CATION TRANSPORTING ATPASE"/>
    <property type="match status" value="1"/>
</dbReference>
<dbReference type="InterPro" id="IPR018303">
    <property type="entry name" value="ATPase_P-typ_P_site"/>
</dbReference>
<dbReference type="Gene3D" id="2.70.150.10">
    <property type="entry name" value="Calcium-transporting ATPase, cytoplasmic transduction domain A"/>
    <property type="match status" value="1"/>
</dbReference>
<dbReference type="GO" id="GO:0098662">
    <property type="term" value="P:inorganic cation transmembrane transport"/>
    <property type="evidence" value="ECO:0007669"/>
    <property type="project" value="UniProtKB-ARBA"/>
</dbReference>
<dbReference type="STRING" id="229205.SAMN05444372_11023"/>
<dbReference type="OrthoDB" id="1521937at2"/>
<dbReference type="InterPro" id="IPR001757">
    <property type="entry name" value="P_typ_ATPase"/>
</dbReference>
<dbReference type="SFLD" id="SFLDG00002">
    <property type="entry name" value="C1.7:_P-type_atpase_like"/>
    <property type="match status" value="1"/>
</dbReference>
<evidence type="ECO:0000259" key="12">
    <source>
        <dbReference type="SMART" id="SM00831"/>
    </source>
</evidence>
<dbReference type="PRINTS" id="PR00120">
    <property type="entry name" value="HATPASE"/>
</dbReference>
<dbReference type="GO" id="GO:0016887">
    <property type="term" value="F:ATP hydrolysis activity"/>
    <property type="evidence" value="ECO:0007669"/>
    <property type="project" value="InterPro"/>
</dbReference>
<dbReference type="InterPro" id="IPR023214">
    <property type="entry name" value="HAD_sf"/>
</dbReference>
<keyword evidence="3" id="KW-1003">Cell membrane</keyword>
<organism evidence="13 14">
    <name type="scientific">Flavobacterium micromati</name>
    <dbReference type="NCBI Taxonomy" id="229205"/>
    <lineage>
        <taxon>Bacteria</taxon>
        <taxon>Pseudomonadati</taxon>
        <taxon>Bacteroidota</taxon>
        <taxon>Flavobacteriia</taxon>
        <taxon>Flavobacteriales</taxon>
        <taxon>Flavobacteriaceae</taxon>
        <taxon>Flavobacterium</taxon>
    </lineage>
</organism>
<dbReference type="PROSITE" id="PS00154">
    <property type="entry name" value="ATPASE_E1_E2"/>
    <property type="match status" value="1"/>
</dbReference>
<dbReference type="PRINTS" id="PR00119">
    <property type="entry name" value="CATATPASE"/>
</dbReference>
<dbReference type="Pfam" id="PF00122">
    <property type="entry name" value="E1-E2_ATPase"/>
    <property type="match status" value="1"/>
</dbReference>
<reference evidence="14" key="1">
    <citation type="submission" date="2016-11" db="EMBL/GenBank/DDBJ databases">
        <authorList>
            <person name="Varghese N."/>
            <person name="Submissions S."/>
        </authorList>
    </citation>
    <scope>NUCLEOTIDE SEQUENCE [LARGE SCALE GENOMIC DNA]</scope>
    <source>
        <strain evidence="14">DSM 17659</strain>
    </source>
</reference>
<dbReference type="GO" id="GO:0015662">
    <property type="term" value="F:P-type ion transporter activity"/>
    <property type="evidence" value="ECO:0007669"/>
    <property type="project" value="UniProtKB-ARBA"/>
</dbReference>
<dbReference type="FunFam" id="3.40.50.1000:FF:000028">
    <property type="entry name" value="Calcium-transporting P-type ATPase, putative"/>
    <property type="match status" value="1"/>
</dbReference>
<evidence type="ECO:0000256" key="9">
    <source>
        <dbReference type="ARBA" id="ARBA00022989"/>
    </source>
</evidence>
<feature type="transmembrane region" description="Helical" evidence="11">
    <location>
        <begin position="243"/>
        <end position="262"/>
    </location>
</feature>
<keyword evidence="9 11" id="KW-1133">Transmembrane helix</keyword>
<dbReference type="GO" id="GO:0140352">
    <property type="term" value="P:export from cell"/>
    <property type="evidence" value="ECO:0007669"/>
    <property type="project" value="UniProtKB-ARBA"/>
</dbReference>
<dbReference type="Pfam" id="PF00690">
    <property type="entry name" value="Cation_ATPase_N"/>
    <property type="match status" value="1"/>
</dbReference>
<dbReference type="FunFam" id="2.70.150.10:FF:000016">
    <property type="entry name" value="Calcium-transporting P-type ATPase putative"/>
    <property type="match status" value="1"/>
</dbReference>
<keyword evidence="4 11" id="KW-0812">Transmembrane</keyword>
<dbReference type="InterPro" id="IPR023299">
    <property type="entry name" value="ATPase_P-typ_cyto_dom_N"/>
</dbReference>
<keyword evidence="6" id="KW-0547">Nucleotide-binding</keyword>
<sequence>MNHHLVSASETYKLLYSRKEGLSTSEVEERQKKYGKNDLTEKKKISVFVLLLNQFKDVMIFILLIAAGISLAVGNLKDAVVILIIVVLNAIIGFVQEFRAEKAMEALKKMAAFNATIRRGGTIVQLAASELVPGDIIILEAGMSVPADIRLTETRSLKIDEASLTGESNAIEKNTDELTVENLPLGDRFNMAYKTTIVTYGRGEGIVIATGMNTEIGRIAELLQEDESKTPLQKRLADFGKKLSIVVIGISALLFIIGWLRGENPLQMLLTSISVAVAAIPEALPAVITIALAAGAKRMVQKNALVRKLPAVETLGSVTYICSDKTGTITQNKMTVLDVWISPKAEAIGDFSTEQLLLLSMELNHDAVEDENNMLKGDPTEVALVEYARKNKNYDTQWLSNFKRHDELPFDSVRKRMTTIYPLAEQFMIVTKGAVENILSNCKDANAEEINSVTEAFAQQGKRVLAYAVKVVNTLPDTISIETIETNLNFIGLAAMIDPPRAEAVQAIADCHTAGITPVMITGDHPITAKAIATETGILRLDTDKVITGTELANLTDEEFEKEIESIKVYARVSPEQKLNIVKALQNKNNFVAMTGDGVNDAPALRHANIGIAMGITGTDVSKEAAHMILLDDNFATIIHAVKEGRRIFDNIRKFIKYSVTGNSGKVLTVVLAPLLGLPIPLLPIQILWLNLVTDGLPGLAFASENAEENILKRPPRKPTESIFAGGMVIHILWVGLLMGGVAIGLQSWAIHVGNDKWMTMVFTVLSISQMGQAMAVRSEWQSLFTQGIFGNKQLVGAVLLTLGLQMAVIYIPFMQDIFSTQALTLNELLLCLGLSTIVFWAVEIEKWVKRIKRKQLELTMQKK</sequence>
<dbReference type="SUPFAM" id="SSF81665">
    <property type="entry name" value="Calcium ATPase, transmembrane domain M"/>
    <property type="match status" value="1"/>
</dbReference>
<dbReference type="Pfam" id="PF00689">
    <property type="entry name" value="Cation_ATPase_C"/>
    <property type="match status" value="1"/>
</dbReference>
<comment type="similarity">
    <text evidence="2">Belongs to the cation transport ATPase (P-type) (TC 3.A.3) family. Type IIA subfamily.</text>
</comment>
<dbReference type="Proteomes" id="UP000184020">
    <property type="component" value="Unassembled WGS sequence"/>
</dbReference>
<dbReference type="InterPro" id="IPR008250">
    <property type="entry name" value="ATPase_P-typ_transduc_dom_A_sf"/>
</dbReference>
<evidence type="ECO:0000256" key="7">
    <source>
        <dbReference type="ARBA" id="ARBA00022840"/>
    </source>
</evidence>
<feature type="transmembrane region" description="Helical" evidence="11">
    <location>
        <begin position="79"/>
        <end position="100"/>
    </location>
</feature>
<evidence type="ECO:0000256" key="5">
    <source>
        <dbReference type="ARBA" id="ARBA00022723"/>
    </source>
</evidence>
<keyword evidence="10 11" id="KW-0472">Membrane</keyword>
<dbReference type="Gene3D" id="3.40.50.1000">
    <property type="entry name" value="HAD superfamily/HAD-like"/>
    <property type="match status" value="1"/>
</dbReference>
<evidence type="ECO:0000313" key="13">
    <source>
        <dbReference type="EMBL" id="SHG80336.1"/>
    </source>
</evidence>
<feature type="domain" description="Cation-transporting P-type ATPase N-terminal" evidence="12">
    <location>
        <begin position="2"/>
        <end position="75"/>
    </location>
</feature>
<dbReference type="SUPFAM" id="SSF81653">
    <property type="entry name" value="Calcium ATPase, transduction domain A"/>
    <property type="match status" value="1"/>
</dbReference>
<feature type="transmembrane region" description="Helical" evidence="11">
    <location>
        <begin position="795"/>
        <end position="814"/>
    </location>
</feature>